<protein>
    <submittedName>
        <fullName evidence="1">Uncharacterized protein</fullName>
    </submittedName>
</protein>
<reference evidence="1" key="1">
    <citation type="submission" date="2014-09" db="EMBL/GenBank/DDBJ databases">
        <authorList>
            <person name="Magalhaes I.L.F."/>
            <person name="Oliveira U."/>
            <person name="Santos F.R."/>
            <person name="Vidigal T.H.D.A."/>
            <person name="Brescovit A.D."/>
            <person name="Santos A.J."/>
        </authorList>
    </citation>
    <scope>NUCLEOTIDE SEQUENCE</scope>
    <source>
        <tissue evidence="1">Shoot tissue taken approximately 20 cm above the soil surface</tissue>
    </source>
</reference>
<proteinExistence type="predicted"/>
<evidence type="ECO:0000313" key="1">
    <source>
        <dbReference type="EMBL" id="JAD82859.1"/>
    </source>
</evidence>
<dbReference type="AlphaFoldDB" id="A0A0A9D2M6"/>
<accession>A0A0A9D2M6</accession>
<organism evidence="1">
    <name type="scientific">Arundo donax</name>
    <name type="common">Giant reed</name>
    <name type="synonym">Donax arundinaceus</name>
    <dbReference type="NCBI Taxonomy" id="35708"/>
    <lineage>
        <taxon>Eukaryota</taxon>
        <taxon>Viridiplantae</taxon>
        <taxon>Streptophyta</taxon>
        <taxon>Embryophyta</taxon>
        <taxon>Tracheophyta</taxon>
        <taxon>Spermatophyta</taxon>
        <taxon>Magnoliopsida</taxon>
        <taxon>Liliopsida</taxon>
        <taxon>Poales</taxon>
        <taxon>Poaceae</taxon>
        <taxon>PACMAD clade</taxon>
        <taxon>Arundinoideae</taxon>
        <taxon>Arundineae</taxon>
        <taxon>Arundo</taxon>
    </lineage>
</organism>
<sequence length="75" mass="8990">MRQTKDTEGLKKGDYMIKRLVHQVEEGNCSQSESSPWPRNMHLRILRSELALLMRTCKCIDEDWHNILQCYFHIK</sequence>
<dbReference type="EMBL" id="GBRH01215036">
    <property type="protein sequence ID" value="JAD82859.1"/>
    <property type="molecule type" value="Transcribed_RNA"/>
</dbReference>
<reference evidence="1" key="2">
    <citation type="journal article" date="2015" name="Data Brief">
        <title>Shoot transcriptome of the giant reed, Arundo donax.</title>
        <authorList>
            <person name="Barrero R.A."/>
            <person name="Guerrero F.D."/>
            <person name="Moolhuijzen P."/>
            <person name="Goolsby J.A."/>
            <person name="Tidwell J."/>
            <person name="Bellgard S.E."/>
            <person name="Bellgard M.I."/>
        </authorList>
    </citation>
    <scope>NUCLEOTIDE SEQUENCE</scope>
    <source>
        <tissue evidence="1">Shoot tissue taken approximately 20 cm above the soil surface</tissue>
    </source>
</reference>
<name>A0A0A9D2M6_ARUDO</name>